<keyword evidence="1" id="KW-0863">Zinc-finger</keyword>
<keyword evidence="1" id="KW-0479">Metal-binding</keyword>
<dbReference type="Pfam" id="PF00098">
    <property type="entry name" value="zf-CCHC"/>
    <property type="match status" value="1"/>
</dbReference>
<feature type="region of interest" description="Disordered" evidence="2">
    <location>
        <begin position="50"/>
        <end position="78"/>
    </location>
</feature>
<dbReference type="GeneID" id="107016660"/>
<evidence type="ECO:0000313" key="4">
    <source>
        <dbReference type="Proteomes" id="UP000694930"/>
    </source>
</evidence>
<proteinExistence type="predicted"/>
<organism evidence="4 5">
    <name type="scientific">Solanum pennellii</name>
    <name type="common">Tomato</name>
    <name type="synonym">Lycopersicon pennellii</name>
    <dbReference type="NCBI Taxonomy" id="28526"/>
    <lineage>
        <taxon>Eukaryota</taxon>
        <taxon>Viridiplantae</taxon>
        <taxon>Streptophyta</taxon>
        <taxon>Embryophyta</taxon>
        <taxon>Tracheophyta</taxon>
        <taxon>Spermatophyta</taxon>
        <taxon>Magnoliopsida</taxon>
        <taxon>eudicotyledons</taxon>
        <taxon>Gunneridae</taxon>
        <taxon>Pentapetalae</taxon>
        <taxon>asterids</taxon>
        <taxon>lamiids</taxon>
        <taxon>Solanales</taxon>
        <taxon>Solanaceae</taxon>
        <taxon>Solanoideae</taxon>
        <taxon>Solaneae</taxon>
        <taxon>Solanum</taxon>
        <taxon>Solanum subgen. Lycopersicon</taxon>
    </lineage>
</organism>
<sequence>MAQGCTKPPACAKCGRNHFVICHEGFTGCFKCGQEGHFIGECPNDKQGGGNLGNRAQYSSVAPPNKPAPRGTTSGTGRGTNCLYALNNCHELENFPDVFTDLGVSLSFVTPYVAMNFEISPELDSEPFSVSTPFGESILSRKVLS</sequence>
<gene>
    <name evidence="5" type="primary">LOC107016660</name>
</gene>
<dbReference type="InterPro" id="IPR001878">
    <property type="entry name" value="Znf_CCHC"/>
</dbReference>
<reference evidence="4" key="1">
    <citation type="journal article" date="2014" name="Nat. Genet.">
        <title>The genome of the stress-tolerant wild tomato species Solanum pennellii.</title>
        <authorList>
            <person name="Bolger A."/>
            <person name="Scossa F."/>
            <person name="Bolger M.E."/>
            <person name="Lanz C."/>
            <person name="Maumus F."/>
            <person name="Tohge T."/>
            <person name="Quesneville H."/>
            <person name="Alseekh S."/>
            <person name="Sorensen I."/>
            <person name="Lichtenstein G."/>
            <person name="Fich E.A."/>
            <person name="Conte M."/>
            <person name="Keller H."/>
            <person name="Schneeberger K."/>
            <person name="Schwacke R."/>
            <person name="Ofner I."/>
            <person name="Vrebalov J."/>
            <person name="Xu Y."/>
            <person name="Osorio S."/>
            <person name="Aflitos S.A."/>
            <person name="Schijlen E."/>
            <person name="Jimenez-Gomez J.M."/>
            <person name="Ryngajllo M."/>
            <person name="Kimura S."/>
            <person name="Kumar R."/>
            <person name="Koenig D."/>
            <person name="Headland L.R."/>
            <person name="Maloof J.N."/>
            <person name="Sinha N."/>
            <person name="van Ham R.C."/>
            <person name="Lankhorst R.K."/>
            <person name="Mao L."/>
            <person name="Vogel A."/>
            <person name="Arsova B."/>
            <person name="Panstruga R."/>
            <person name="Fei Z."/>
            <person name="Rose J.K."/>
            <person name="Zamir D."/>
            <person name="Carrari F."/>
            <person name="Giovannoni J.J."/>
            <person name="Weigel D."/>
            <person name="Usadel B."/>
            <person name="Fernie A.R."/>
        </authorList>
    </citation>
    <scope>NUCLEOTIDE SEQUENCE [LARGE SCALE GENOMIC DNA]</scope>
    <source>
        <strain evidence="4">cv. LA0716</strain>
    </source>
</reference>
<dbReference type="PROSITE" id="PS50158">
    <property type="entry name" value="ZF_CCHC"/>
    <property type="match status" value="1"/>
</dbReference>
<dbReference type="InterPro" id="IPR036875">
    <property type="entry name" value="Znf_CCHC_sf"/>
</dbReference>
<dbReference type="SUPFAM" id="SSF57756">
    <property type="entry name" value="Retrovirus zinc finger-like domains"/>
    <property type="match status" value="1"/>
</dbReference>
<accession>A0ABM1GKX3</accession>
<dbReference type="Proteomes" id="UP000694930">
    <property type="component" value="Chromosome 4"/>
</dbReference>
<evidence type="ECO:0000256" key="1">
    <source>
        <dbReference type="PROSITE-ProRule" id="PRU00047"/>
    </source>
</evidence>
<evidence type="ECO:0000313" key="5">
    <source>
        <dbReference type="RefSeq" id="XP_015072551.1"/>
    </source>
</evidence>
<dbReference type="RefSeq" id="XP_015072551.1">
    <property type="nucleotide sequence ID" value="XM_015217065.1"/>
</dbReference>
<feature type="domain" description="CCHC-type" evidence="3">
    <location>
        <begin position="29"/>
        <end position="44"/>
    </location>
</feature>
<protein>
    <submittedName>
        <fullName evidence="5">Uncharacterized protein LOC107016660</fullName>
    </submittedName>
</protein>
<keyword evidence="1" id="KW-0862">Zinc</keyword>
<evidence type="ECO:0000259" key="3">
    <source>
        <dbReference type="PROSITE" id="PS50158"/>
    </source>
</evidence>
<name>A0ABM1GKX3_SOLPN</name>
<keyword evidence="4" id="KW-1185">Reference proteome</keyword>
<dbReference type="SMART" id="SM00343">
    <property type="entry name" value="ZnF_C2HC"/>
    <property type="match status" value="1"/>
</dbReference>
<evidence type="ECO:0000256" key="2">
    <source>
        <dbReference type="SAM" id="MobiDB-lite"/>
    </source>
</evidence>
<reference evidence="5" key="2">
    <citation type="submission" date="2025-08" db="UniProtKB">
        <authorList>
            <consortium name="RefSeq"/>
        </authorList>
    </citation>
    <scope>IDENTIFICATION</scope>
</reference>
<dbReference type="Gene3D" id="4.10.60.10">
    <property type="entry name" value="Zinc finger, CCHC-type"/>
    <property type="match status" value="1"/>
</dbReference>